<reference evidence="12 13" key="1">
    <citation type="submission" date="2014-09" db="EMBL/GenBank/DDBJ databases">
        <title>Genome sequences of Lysobacter dokdonensis DS-58.</title>
        <authorList>
            <person name="Kim J.F."/>
            <person name="Kwak M.-J."/>
        </authorList>
    </citation>
    <scope>NUCLEOTIDE SEQUENCE [LARGE SCALE GENOMIC DNA]</scope>
    <source>
        <strain evidence="12 13">DS-58</strain>
    </source>
</reference>
<feature type="transmembrane region" description="Helical" evidence="10">
    <location>
        <begin position="84"/>
        <end position="105"/>
    </location>
</feature>
<dbReference type="RefSeq" id="WP_052116234.1">
    <property type="nucleotide sequence ID" value="NZ_JRKJ01000008.1"/>
</dbReference>
<keyword evidence="5" id="KW-0378">Hydrolase</keyword>
<dbReference type="EC" id="3.6.1.27" evidence="2"/>
<evidence type="ECO:0000256" key="8">
    <source>
        <dbReference type="ARBA" id="ARBA00032707"/>
    </source>
</evidence>
<feature type="domain" description="Phosphatidic acid phosphatase type 2/haloperoxidase" evidence="11">
    <location>
        <begin position="84"/>
        <end position="194"/>
    </location>
</feature>
<dbReference type="InterPro" id="IPR036938">
    <property type="entry name" value="PAP2/HPO_sf"/>
</dbReference>
<dbReference type="STRING" id="1300345.LF41_2973"/>
<keyword evidence="7 10" id="KW-0472">Membrane</keyword>
<evidence type="ECO:0000313" key="12">
    <source>
        <dbReference type="EMBL" id="KGQ19323.1"/>
    </source>
</evidence>
<evidence type="ECO:0000256" key="6">
    <source>
        <dbReference type="ARBA" id="ARBA00022989"/>
    </source>
</evidence>
<evidence type="ECO:0000256" key="3">
    <source>
        <dbReference type="ARBA" id="ARBA00022475"/>
    </source>
</evidence>
<feature type="transmembrane region" description="Helical" evidence="10">
    <location>
        <begin position="125"/>
        <end position="145"/>
    </location>
</feature>
<dbReference type="GO" id="GO:0050380">
    <property type="term" value="F:undecaprenyl-diphosphatase activity"/>
    <property type="evidence" value="ECO:0007669"/>
    <property type="project" value="UniProtKB-EC"/>
</dbReference>
<dbReference type="Proteomes" id="UP000030518">
    <property type="component" value="Unassembled WGS sequence"/>
</dbReference>
<sequence length="206" mass="21759">MIRRRFAWVCVAAAVVLSQVTEEVLGNESTRVDREILVAIHDSVSSAWRAVFDVVTLSASARVLLPAVALLAMALAIARHRQEALLLALSAGGASMVVYVAKTAFGRARPDLWDTQWYWGSSFPSGHTLSAAAVATAACLVVARLRPAWARASVLLAIAWVALVALSRLVLGVHWPTDVVAAACAGLLVAAGVSGALSIIERRTQP</sequence>
<keyword evidence="4 10" id="KW-0812">Transmembrane</keyword>
<evidence type="ECO:0000256" key="10">
    <source>
        <dbReference type="SAM" id="Phobius"/>
    </source>
</evidence>
<gene>
    <name evidence="12" type="ORF">LF41_2973</name>
</gene>
<evidence type="ECO:0000256" key="2">
    <source>
        <dbReference type="ARBA" id="ARBA00012374"/>
    </source>
</evidence>
<feature type="transmembrane region" description="Helical" evidence="10">
    <location>
        <begin position="152"/>
        <end position="173"/>
    </location>
</feature>
<accession>A0A0A2WHN3</accession>
<proteinExistence type="predicted"/>
<protein>
    <recommendedName>
        <fullName evidence="2">undecaprenyl-diphosphate phosphatase</fullName>
        <ecNumber evidence="2">3.6.1.27</ecNumber>
    </recommendedName>
    <alternativeName>
        <fullName evidence="8">Undecaprenyl pyrophosphate phosphatase</fullName>
    </alternativeName>
</protein>
<dbReference type="SMART" id="SM00014">
    <property type="entry name" value="acidPPc"/>
    <property type="match status" value="1"/>
</dbReference>
<dbReference type="GO" id="GO:0005886">
    <property type="term" value="C:plasma membrane"/>
    <property type="evidence" value="ECO:0007669"/>
    <property type="project" value="UniProtKB-SubCell"/>
</dbReference>
<keyword evidence="3" id="KW-1003">Cell membrane</keyword>
<evidence type="ECO:0000313" key="13">
    <source>
        <dbReference type="Proteomes" id="UP000030518"/>
    </source>
</evidence>
<comment type="caution">
    <text evidence="12">The sequence shown here is derived from an EMBL/GenBank/DDBJ whole genome shotgun (WGS) entry which is preliminary data.</text>
</comment>
<keyword evidence="6 10" id="KW-1133">Transmembrane helix</keyword>
<dbReference type="AlphaFoldDB" id="A0A0A2WHN3"/>
<organism evidence="12 13">
    <name type="scientific">Lysobacter dokdonensis DS-58</name>
    <dbReference type="NCBI Taxonomy" id="1300345"/>
    <lineage>
        <taxon>Bacteria</taxon>
        <taxon>Pseudomonadati</taxon>
        <taxon>Pseudomonadota</taxon>
        <taxon>Gammaproteobacteria</taxon>
        <taxon>Lysobacterales</taxon>
        <taxon>Lysobacteraceae</taxon>
        <taxon>Noviluteimonas</taxon>
    </lineage>
</organism>
<dbReference type="PANTHER" id="PTHR14969">
    <property type="entry name" value="SPHINGOSINE-1-PHOSPHATE PHOSPHOHYDROLASE"/>
    <property type="match status" value="1"/>
</dbReference>
<dbReference type="EMBL" id="JRKJ01000008">
    <property type="protein sequence ID" value="KGQ19323.1"/>
    <property type="molecule type" value="Genomic_DNA"/>
</dbReference>
<feature type="transmembrane region" description="Helical" evidence="10">
    <location>
        <begin position="179"/>
        <end position="200"/>
    </location>
</feature>
<comment type="catalytic activity">
    <reaction evidence="9">
        <text>di-trans,octa-cis-undecaprenyl diphosphate + H2O = di-trans,octa-cis-undecaprenyl phosphate + phosphate + H(+)</text>
        <dbReference type="Rhea" id="RHEA:28094"/>
        <dbReference type="ChEBI" id="CHEBI:15377"/>
        <dbReference type="ChEBI" id="CHEBI:15378"/>
        <dbReference type="ChEBI" id="CHEBI:43474"/>
        <dbReference type="ChEBI" id="CHEBI:58405"/>
        <dbReference type="ChEBI" id="CHEBI:60392"/>
        <dbReference type="EC" id="3.6.1.27"/>
    </reaction>
</comment>
<dbReference type="PATRIC" id="fig|1300345.3.peg.1517"/>
<evidence type="ECO:0000259" key="11">
    <source>
        <dbReference type="SMART" id="SM00014"/>
    </source>
</evidence>
<evidence type="ECO:0000256" key="7">
    <source>
        <dbReference type="ARBA" id="ARBA00023136"/>
    </source>
</evidence>
<dbReference type="SUPFAM" id="SSF48317">
    <property type="entry name" value="Acid phosphatase/Vanadium-dependent haloperoxidase"/>
    <property type="match status" value="1"/>
</dbReference>
<dbReference type="CDD" id="cd03392">
    <property type="entry name" value="PAP2_like_2"/>
    <property type="match status" value="1"/>
</dbReference>
<dbReference type="OrthoDB" id="9780918at2"/>
<dbReference type="Gene3D" id="1.20.144.10">
    <property type="entry name" value="Phosphatidic acid phosphatase type 2/haloperoxidase"/>
    <property type="match status" value="1"/>
</dbReference>
<dbReference type="InterPro" id="IPR000326">
    <property type="entry name" value="PAP2/HPO"/>
</dbReference>
<dbReference type="Pfam" id="PF01569">
    <property type="entry name" value="PAP2"/>
    <property type="match status" value="1"/>
</dbReference>
<comment type="subcellular location">
    <subcellularLocation>
        <location evidence="1">Cell membrane</location>
        <topology evidence="1">Multi-pass membrane protein</topology>
    </subcellularLocation>
</comment>
<name>A0A0A2WHN3_9GAMM</name>
<evidence type="ECO:0000256" key="4">
    <source>
        <dbReference type="ARBA" id="ARBA00022692"/>
    </source>
</evidence>
<evidence type="ECO:0000256" key="5">
    <source>
        <dbReference type="ARBA" id="ARBA00022801"/>
    </source>
</evidence>
<evidence type="ECO:0000256" key="1">
    <source>
        <dbReference type="ARBA" id="ARBA00004651"/>
    </source>
</evidence>
<dbReference type="PANTHER" id="PTHR14969:SF62">
    <property type="entry name" value="DECAPRENYLPHOSPHORYL-5-PHOSPHORIBOSE PHOSPHATASE RV3807C-RELATED"/>
    <property type="match status" value="1"/>
</dbReference>
<dbReference type="eggNOG" id="COG0671">
    <property type="taxonomic scope" value="Bacteria"/>
</dbReference>
<evidence type="ECO:0000256" key="9">
    <source>
        <dbReference type="ARBA" id="ARBA00047594"/>
    </source>
</evidence>
<keyword evidence="13" id="KW-1185">Reference proteome</keyword>